<dbReference type="InterPro" id="IPR017685">
    <property type="entry name" value="ArgP"/>
</dbReference>
<dbReference type="PRINTS" id="PR00039">
    <property type="entry name" value="HTHLYSR"/>
</dbReference>
<dbReference type="Proteomes" id="UP000029577">
    <property type="component" value="Unassembled WGS sequence"/>
</dbReference>
<evidence type="ECO:0000313" key="7">
    <source>
        <dbReference type="EMBL" id="KGD74942.1"/>
    </source>
</evidence>
<dbReference type="SUPFAM" id="SSF53850">
    <property type="entry name" value="Periplasmic binding protein-like II"/>
    <property type="match status" value="1"/>
</dbReference>
<evidence type="ECO:0000313" key="8">
    <source>
        <dbReference type="Proteomes" id="UP000029577"/>
    </source>
</evidence>
<keyword evidence="8" id="KW-1185">Reference proteome</keyword>
<dbReference type="PROSITE" id="PS50931">
    <property type="entry name" value="HTH_LYSR"/>
    <property type="match status" value="1"/>
</dbReference>
<dbReference type="InterPro" id="IPR036388">
    <property type="entry name" value="WH-like_DNA-bd_sf"/>
</dbReference>
<dbReference type="PANTHER" id="PTHR30579:SF2">
    <property type="entry name" value="HTH-TYPE TRANSCRIPTIONAL REGULATOR ARGP"/>
    <property type="match status" value="1"/>
</dbReference>
<dbReference type="AlphaFoldDB" id="A0A095TE03"/>
<dbReference type="eggNOG" id="COG0583">
    <property type="taxonomic scope" value="Bacteria"/>
</dbReference>
<dbReference type="NCBIfam" id="NF009888">
    <property type="entry name" value="PRK13348.1"/>
    <property type="match status" value="1"/>
</dbReference>
<dbReference type="GO" id="GO:0003700">
    <property type="term" value="F:DNA-binding transcription factor activity"/>
    <property type="evidence" value="ECO:0007669"/>
    <property type="project" value="UniProtKB-UniRule"/>
</dbReference>
<dbReference type="Pfam" id="PF03466">
    <property type="entry name" value="LysR_substrate"/>
    <property type="match status" value="1"/>
</dbReference>
<dbReference type="InterPro" id="IPR023490">
    <property type="entry name" value="ArgP_gammaproteobact"/>
</dbReference>
<dbReference type="InterPro" id="IPR036390">
    <property type="entry name" value="WH_DNA-bd_sf"/>
</dbReference>
<dbReference type="InterPro" id="IPR000847">
    <property type="entry name" value="LysR_HTH_N"/>
</dbReference>
<keyword evidence="4 5" id="KW-0804">Transcription</keyword>
<dbReference type="GO" id="GO:0043565">
    <property type="term" value="F:sequence-specific DNA binding"/>
    <property type="evidence" value="ECO:0007669"/>
    <property type="project" value="UniProtKB-ARBA"/>
</dbReference>
<evidence type="ECO:0000256" key="2">
    <source>
        <dbReference type="ARBA" id="ARBA00023015"/>
    </source>
</evidence>
<gene>
    <name evidence="5" type="primary">argP</name>
    <name evidence="7" type="ORF">HA49_06560</name>
</gene>
<dbReference type="EMBL" id="JPKR02000004">
    <property type="protein sequence ID" value="KGD74942.1"/>
    <property type="molecule type" value="Genomic_DNA"/>
</dbReference>
<comment type="similarity">
    <text evidence="1 5">Belongs to the LysR transcriptional regulatory family.</text>
</comment>
<dbReference type="NCBIfam" id="NF002964">
    <property type="entry name" value="PRK03635.1"/>
    <property type="match status" value="1"/>
</dbReference>
<reference evidence="7" key="1">
    <citation type="submission" date="2014-12" db="EMBL/GenBank/DDBJ databases">
        <title>The draft genome of the Tatumella morbirosei type strain, LMG23360T isolated from pineapple rot.</title>
        <authorList>
            <person name="Smits T.H."/>
            <person name="Palmer M."/>
            <person name="Venter S.N."/>
            <person name="Duffy B."/>
            <person name="Steenkamp E.T."/>
            <person name="Chan W.Y."/>
            <person name="Coutinho T.A."/>
            <person name="Coetzee M.P."/>
            <person name="De Maayer P."/>
        </authorList>
    </citation>
    <scope>NUCLEOTIDE SEQUENCE [LARGE SCALE GENOMIC DNA]</scope>
    <source>
        <strain evidence="7">LMG 23360</strain>
    </source>
</reference>
<dbReference type="CDD" id="cd08428">
    <property type="entry name" value="PBP2_IciA_ArgP"/>
    <property type="match status" value="1"/>
</dbReference>
<comment type="caution">
    <text evidence="7">The sequence shown here is derived from an EMBL/GenBank/DDBJ whole genome shotgun (WGS) entry which is preliminary data.</text>
</comment>
<evidence type="ECO:0000256" key="3">
    <source>
        <dbReference type="ARBA" id="ARBA00023125"/>
    </source>
</evidence>
<dbReference type="Pfam" id="PF00126">
    <property type="entry name" value="HTH_1"/>
    <property type="match status" value="1"/>
</dbReference>
<protein>
    <recommendedName>
        <fullName evidence="5">HTH-type transcriptional regulator ArgP</fullName>
    </recommendedName>
</protein>
<dbReference type="SUPFAM" id="SSF46785">
    <property type="entry name" value="Winged helix' DNA-binding domain"/>
    <property type="match status" value="1"/>
</dbReference>
<dbReference type="Gene3D" id="3.40.190.290">
    <property type="match status" value="1"/>
</dbReference>
<keyword evidence="2 5" id="KW-0805">Transcription regulation</keyword>
<dbReference type="InterPro" id="IPR050176">
    <property type="entry name" value="LTTR"/>
</dbReference>
<sequence>MKRPDYRTLQALDAVIRERGFERAAQKLCITQSAVSQRIKQLENLFGQPLLVRTVPPRPTEQGQKLLALLHQVEMLEEQWLADETGGSTPLLLSIAVNADSLATWLLPALKDVLADSPVRLNLQVEDESRTQERLRRGEVVGAVSIQPQALPSCLVDQLGALDYLFVASPDFAKRYFPNGVTRSALLKAPAVAFDHLDDMHQAFLQQYFDLPPGSVPCHIVNSSEAFVQLARQGSVCCMIPHLQIGGELARGELVDLTPGLYQRRMLYWHRFAPESRLMRRVTDALLEHGHGVLRQDDFPAGVDSPSGQAR</sequence>
<dbReference type="PANTHER" id="PTHR30579">
    <property type="entry name" value="TRANSCRIPTIONAL REGULATOR"/>
    <property type="match status" value="1"/>
</dbReference>
<dbReference type="NCBIfam" id="TIGR03298">
    <property type="entry name" value="argP"/>
    <property type="match status" value="1"/>
</dbReference>
<evidence type="ECO:0000256" key="5">
    <source>
        <dbReference type="HAMAP-Rule" id="MF_00513"/>
    </source>
</evidence>
<dbReference type="OrthoDB" id="3252676at2"/>
<evidence type="ECO:0000259" key="6">
    <source>
        <dbReference type="PROSITE" id="PS50931"/>
    </source>
</evidence>
<name>A0A095TE03_9GAMM</name>
<dbReference type="STRING" id="642227.HA49_06560"/>
<keyword evidence="3 5" id="KW-0238">DNA-binding</keyword>
<dbReference type="HAMAP" id="MF_00513">
    <property type="entry name" value="HTH_type_ArgP"/>
    <property type="match status" value="1"/>
</dbReference>
<evidence type="ECO:0000256" key="1">
    <source>
        <dbReference type="ARBA" id="ARBA00009437"/>
    </source>
</evidence>
<dbReference type="RefSeq" id="WP_038019328.1">
    <property type="nucleotide sequence ID" value="NZ_JPKR02000004.1"/>
</dbReference>
<proteinExistence type="inferred from homology"/>
<feature type="domain" description="HTH lysR-type" evidence="6">
    <location>
        <begin position="4"/>
        <end position="60"/>
    </location>
</feature>
<comment type="subunit">
    <text evidence="5">Homodimer.</text>
</comment>
<dbReference type="InterPro" id="IPR005119">
    <property type="entry name" value="LysR_subst-bd"/>
</dbReference>
<comment type="function">
    <text evidence="5">Controls the transcription of genes involved in arginine and lysine metabolism.</text>
</comment>
<evidence type="ECO:0000256" key="4">
    <source>
        <dbReference type="ARBA" id="ARBA00023163"/>
    </source>
</evidence>
<dbReference type="Gene3D" id="1.10.10.10">
    <property type="entry name" value="Winged helix-like DNA-binding domain superfamily/Winged helix DNA-binding domain"/>
    <property type="match status" value="1"/>
</dbReference>
<accession>A0A095TE03</accession>
<organism evidence="7 8">
    <name type="scientific">Tatumella morbirosei</name>
    <dbReference type="NCBI Taxonomy" id="642227"/>
    <lineage>
        <taxon>Bacteria</taxon>
        <taxon>Pseudomonadati</taxon>
        <taxon>Pseudomonadota</taxon>
        <taxon>Gammaproteobacteria</taxon>
        <taxon>Enterobacterales</taxon>
        <taxon>Erwiniaceae</taxon>
        <taxon>Tatumella</taxon>
    </lineage>
</organism>
<dbReference type="FunFam" id="1.10.10.10:FF:000061">
    <property type="entry name" value="HTH-type transcriptional regulator ArgP"/>
    <property type="match status" value="1"/>
</dbReference>